<gene>
    <name evidence="1" type="ORF">Saso_05120</name>
</gene>
<keyword evidence="2" id="KW-1185">Reference proteome</keyword>
<evidence type="ECO:0000313" key="2">
    <source>
        <dbReference type="Proteomes" id="UP000649259"/>
    </source>
</evidence>
<sequence length="100" mass="11086">MAASLQFRGSDADVGIELVGVSQPSGRDEALLFSRQKPSKPVIASQQLMKPRRNKNFPGPRKIMQPGRHVNGAYLRQKNPGKRLRIVGIHPVKRQAVAYS</sequence>
<comment type="caution">
    <text evidence="1">The sequence shown here is derived from an EMBL/GenBank/DDBJ whole genome shotgun (WGS) entry which is preliminary data.</text>
</comment>
<dbReference type="EMBL" id="BNEB01000001">
    <property type="protein sequence ID" value="GHI58862.1"/>
    <property type="molecule type" value="Genomic_DNA"/>
</dbReference>
<protein>
    <submittedName>
        <fullName evidence="1">Uncharacterized protein</fullName>
    </submittedName>
</protein>
<accession>A0ABQ3RSV2</accession>
<organism evidence="1 2">
    <name type="scientific">Streptomyces asoensis</name>
    <dbReference type="NCBI Taxonomy" id="249586"/>
    <lineage>
        <taxon>Bacteria</taxon>
        <taxon>Bacillati</taxon>
        <taxon>Actinomycetota</taxon>
        <taxon>Actinomycetes</taxon>
        <taxon>Kitasatosporales</taxon>
        <taxon>Streptomycetaceae</taxon>
        <taxon>Streptomyces</taxon>
    </lineage>
</organism>
<evidence type="ECO:0000313" key="1">
    <source>
        <dbReference type="EMBL" id="GHI58862.1"/>
    </source>
</evidence>
<name>A0ABQ3RSV2_9ACTN</name>
<reference evidence="2" key="1">
    <citation type="submission" date="2023-07" db="EMBL/GenBank/DDBJ databases">
        <title>Whole genome shotgun sequence of Streptomyces cacaoi subsp. asoensis NBRC 13813.</title>
        <authorList>
            <person name="Komaki H."/>
            <person name="Tamura T."/>
        </authorList>
    </citation>
    <scope>NUCLEOTIDE SEQUENCE [LARGE SCALE GENOMIC DNA]</scope>
    <source>
        <strain evidence="2">NBRC 13813</strain>
    </source>
</reference>
<dbReference type="Proteomes" id="UP000649259">
    <property type="component" value="Unassembled WGS sequence"/>
</dbReference>
<proteinExistence type="predicted"/>